<keyword evidence="6" id="KW-0326">Glycosidase</keyword>
<evidence type="ECO:0000259" key="9">
    <source>
        <dbReference type="Pfam" id="PF02057"/>
    </source>
</evidence>
<protein>
    <recommendedName>
        <fullName evidence="14">Galactosylceramidase</fullName>
    </recommendedName>
</protein>
<feature type="signal peptide" evidence="8">
    <location>
        <begin position="1"/>
        <end position="19"/>
    </location>
</feature>
<dbReference type="Gene3D" id="2.60.120.560">
    <property type="entry name" value="Exo-inulinase, domain 1"/>
    <property type="match status" value="1"/>
</dbReference>
<evidence type="ECO:0000313" key="13">
    <source>
        <dbReference type="Proteomes" id="UP001634394"/>
    </source>
</evidence>
<dbReference type="InterPro" id="IPR001286">
    <property type="entry name" value="Glyco_hydro_59"/>
</dbReference>
<evidence type="ECO:0000256" key="2">
    <source>
        <dbReference type="ARBA" id="ARBA00022801"/>
    </source>
</evidence>
<dbReference type="SUPFAM" id="SSF51445">
    <property type="entry name" value="(Trans)glycosidases"/>
    <property type="match status" value="1"/>
</dbReference>
<keyword evidence="2" id="KW-0378">Hydrolase</keyword>
<organism evidence="12 13">
    <name type="scientific">Sinanodonta woodiana</name>
    <name type="common">Chinese pond mussel</name>
    <name type="synonym">Anodonta woodiana</name>
    <dbReference type="NCBI Taxonomy" id="1069815"/>
    <lineage>
        <taxon>Eukaryota</taxon>
        <taxon>Metazoa</taxon>
        <taxon>Spiralia</taxon>
        <taxon>Lophotrochozoa</taxon>
        <taxon>Mollusca</taxon>
        <taxon>Bivalvia</taxon>
        <taxon>Autobranchia</taxon>
        <taxon>Heteroconchia</taxon>
        <taxon>Palaeoheterodonta</taxon>
        <taxon>Unionida</taxon>
        <taxon>Unionoidea</taxon>
        <taxon>Unionidae</taxon>
        <taxon>Unioninae</taxon>
        <taxon>Sinanodonta</taxon>
    </lineage>
</organism>
<evidence type="ECO:0000256" key="6">
    <source>
        <dbReference type="ARBA" id="ARBA00023295"/>
    </source>
</evidence>
<dbReference type="PANTHER" id="PTHR15172:SF1">
    <property type="entry name" value="GALACTOCEREBROSIDASE"/>
    <property type="match status" value="1"/>
</dbReference>
<accession>A0ABD3VN74</accession>
<evidence type="ECO:0000259" key="11">
    <source>
        <dbReference type="Pfam" id="PF21708"/>
    </source>
</evidence>
<dbReference type="EMBL" id="JBJQND010000010">
    <property type="protein sequence ID" value="KAL3863045.1"/>
    <property type="molecule type" value="Genomic_DNA"/>
</dbReference>
<dbReference type="Pfam" id="PF02057">
    <property type="entry name" value="Glyco_hydro_59"/>
    <property type="match status" value="2"/>
</dbReference>
<dbReference type="Proteomes" id="UP001634394">
    <property type="component" value="Unassembled WGS sequence"/>
</dbReference>
<evidence type="ECO:0000313" key="12">
    <source>
        <dbReference type="EMBL" id="KAL3863045.1"/>
    </source>
</evidence>
<feature type="domain" description="Glycosyl hydrolase family 59 central" evidence="10">
    <location>
        <begin position="305"/>
        <end position="421"/>
    </location>
</feature>
<feature type="domain" description="Glycosyl hydrolase family 59 catalytic" evidence="9">
    <location>
        <begin position="37"/>
        <end position="191"/>
    </location>
</feature>
<dbReference type="Gene3D" id="3.20.20.80">
    <property type="entry name" value="Glycosidases"/>
    <property type="match status" value="2"/>
</dbReference>
<dbReference type="PRINTS" id="PR00850">
    <property type="entry name" value="GLHYDRLASE59"/>
</dbReference>
<dbReference type="GO" id="GO:0016798">
    <property type="term" value="F:hydrolase activity, acting on glycosyl bonds"/>
    <property type="evidence" value="ECO:0007669"/>
    <property type="project" value="UniProtKB-KW"/>
</dbReference>
<feature type="active site" description="Nucleophile" evidence="7">
    <location>
        <position position="220"/>
    </location>
</feature>
<feature type="domain" description="Glycosyl hydrolase family 59 catalytic" evidence="9">
    <location>
        <begin position="198"/>
        <end position="295"/>
    </location>
</feature>
<feature type="domain" description="Glycosyl hydrolase family 59 C-terminal lectin" evidence="11">
    <location>
        <begin position="457"/>
        <end position="631"/>
    </location>
</feature>
<evidence type="ECO:0000256" key="4">
    <source>
        <dbReference type="ARBA" id="ARBA00023157"/>
    </source>
</evidence>
<evidence type="ECO:0000256" key="3">
    <source>
        <dbReference type="ARBA" id="ARBA00023098"/>
    </source>
</evidence>
<dbReference type="PANTHER" id="PTHR15172">
    <property type="entry name" value="GALACTOCEREBROSIDASE"/>
    <property type="match status" value="1"/>
</dbReference>
<name>A0ABD3VN74_SINWO</name>
<keyword evidence="1 8" id="KW-0732">Signal</keyword>
<gene>
    <name evidence="12" type="ORF">ACJMK2_004827</name>
</gene>
<keyword evidence="3" id="KW-0443">Lipid metabolism</keyword>
<comment type="caution">
    <text evidence="12">The sequence shown here is derived from an EMBL/GenBank/DDBJ whole genome shotgun (WGS) entry which is preliminary data.</text>
</comment>
<evidence type="ECO:0000256" key="1">
    <source>
        <dbReference type="ARBA" id="ARBA00022729"/>
    </source>
</evidence>
<evidence type="ECO:0000256" key="8">
    <source>
        <dbReference type="SAM" id="SignalP"/>
    </source>
</evidence>
<evidence type="ECO:0000259" key="10">
    <source>
        <dbReference type="Pfam" id="PF17387"/>
    </source>
</evidence>
<dbReference type="InterPro" id="IPR035394">
    <property type="entry name" value="Glyco_hydro_59_dom"/>
</dbReference>
<dbReference type="InterPro" id="IPR017853">
    <property type="entry name" value="GH"/>
</dbReference>
<dbReference type="FunFam" id="3.20.20.80:FF:000026">
    <property type="entry name" value="galactocerebrosidase precursor"/>
    <property type="match status" value="1"/>
</dbReference>
<dbReference type="InterPro" id="IPR049161">
    <property type="entry name" value="GH59_cat"/>
</dbReference>
<proteinExistence type="predicted"/>
<keyword evidence="4" id="KW-1015">Disulfide bond</keyword>
<dbReference type="AlphaFoldDB" id="A0ABD3VN74"/>
<dbReference type="InterPro" id="IPR049162">
    <property type="entry name" value="GH59_C"/>
</dbReference>
<evidence type="ECO:0000256" key="7">
    <source>
        <dbReference type="PIRSR" id="PIRSR601286-50"/>
    </source>
</evidence>
<reference evidence="12 13" key="1">
    <citation type="submission" date="2024-11" db="EMBL/GenBank/DDBJ databases">
        <title>Chromosome-level genome assembly of the freshwater bivalve Anodonta woodiana.</title>
        <authorList>
            <person name="Chen X."/>
        </authorList>
    </citation>
    <scope>NUCLEOTIDE SEQUENCE [LARGE SCALE GENOMIC DNA]</scope>
    <source>
        <strain evidence="12">MN2024</strain>
        <tissue evidence="12">Gills</tissue>
    </source>
</reference>
<dbReference type="GO" id="GO:0006629">
    <property type="term" value="P:lipid metabolic process"/>
    <property type="evidence" value="ECO:0007669"/>
    <property type="project" value="UniProtKB-KW"/>
</dbReference>
<evidence type="ECO:0000256" key="5">
    <source>
        <dbReference type="ARBA" id="ARBA00023180"/>
    </source>
</evidence>
<keyword evidence="5" id="KW-0325">Glycoprotein</keyword>
<keyword evidence="13" id="KW-1185">Reference proteome</keyword>
<feature type="chain" id="PRO_5044774112" description="Galactosylceramidase" evidence="8">
    <location>
        <begin position="20"/>
        <end position="668"/>
    </location>
</feature>
<dbReference type="Pfam" id="PF17387">
    <property type="entry name" value="Glyco_hydro_59M"/>
    <property type="match status" value="1"/>
</dbReference>
<dbReference type="Pfam" id="PF21708">
    <property type="entry name" value="Glyco_hydro_59_C"/>
    <property type="match status" value="1"/>
</dbReference>
<evidence type="ECO:0008006" key="14">
    <source>
        <dbReference type="Google" id="ProtNLM"/>
    </source>
</evidence>
<feature type="active site" description="Proton donor/acceptor" evidence="7">
    <location>
        <position position="181"/>
    </location>
</feature>
<sequence length="668" mass="75359">MSLQVLLIFIFLQIFLCIAEFTEVYDIDDSVGYGRKFDGIGGISGGGATSKLLMNYPEPQRSEILDYLFKPNFAASLHILKVEIGGDGQSTDGTEASHMHTPWDENYERGYEWWLMIEAKKRNPDIKLYGLPWSFPGWLNKDGVRNPYTYPEITSAYIIKWIQGAKVYYNLTIDYVGIWNEKDYDKAYIKCFLFWCRCHYPGTVTTAEAVSIGKPLWASEDYSTFNDIVGGGCWARLLNQNYVNGNITGTISWNLIAAYYDSLPYTRDGLMTAESPWSGNYVVETPIWMTAHTTQFTQIGWYYLKHGHGAGHFLQGGSYVTFTDPSTGHVTIIIETMSHDHSKCIRPFLPPYTVAPQNVTLQLKGSLSKVTEMHVWYSQLMFDGKPSVLFQRKDPIKVVDGTINLYLDVDVVYSLTTVSTGNKGTYPQPPPQRMFPLPYREDFESYAEHAEPYNLAQQTGSFEVIQTDSKAHGKVMRQMVQQMPIYWCAAEKLNLTLNLLGNVSWTTIYIEVEAKLGDVNGTDGVFLAALINQGGCDILTADGIYFFLYPKSKQYMVTGNAARTKIYEKGTIKGHVSSDWNKFALLIKDNQAVGGVNGDELFSITVPSHSHGFAGLGTSSYGLADFDNLMLMSFEDGEKRLQQQQANRKSSSDDTLYFKPLHQSRYHP</sequence>